<organism evidence="2 3">
    <name type="scientific">Popillia japonica</name>
    <name type="common">Japanese beetle</name>
    <dbReference type="NCBI Taxonomy" id="7064"/>
    <lineage>
        <taxon>Eukaryota</taxon>
        <taxon>Metazoa</taxon>
        <taxon>Ecdysozoa</taxon>
        <taxon>Arthropoda</taxon>
        <taxon>Hexapoda</taxon>
        <taxon>Insecta</taxon>
        <taxon>Pterygota</taxon>
        <taxon>Neoptera</taxon>
        <taxon>Endopterygota</taxon>
        <taxon>Coleoptera</taxon>
        <taxon>Polyphaga</taxon>
        <taxon>Scarabaeiformia</taxon>
        <taxon>Scarabaeidae</taxon>
        <taxon>Rutelinae</taxon>
        <taxon>Popillia</taxon>
    </lineage>
</organism>
<dbReference type="AlphaFoldDB" id="A0AAW1IB83"/>
<name>A0AAW1IB83_POPJA</name>
<sequence>METDGMEPDLSQVLHSSNLNRAFARPDILNTEFMYFSAVLKVVAPAVSTDDNRQKVVPWIHKLFRPEYHSTPFREKRNKYLLYLTLTLLNDEVYGIFSLPPPDGALPELGEINMGHVTAADWELDLTWQETLQNLPQDFKQLECSVHENIEECDDDHFLDTILDQEFQFLLYLAKPYAAMLKGRYDATKVATWMQTLCTIHGNSCSSMKGIRNDYMMALLGYVHDLRLIGPFAEYPPWRTLPPLAEAAKLFLDTTLPPLAEAAKLAADNRPITDPTGPEASAFLSSMPKPSDGAFCYIAITGDLVKSSFGPAP</sequence>
<evidence type="ECO:0000313" key="2">
    <source>
        <dbReference type="EMBL" id="KAK9686547.1"/>
    </source>
</evidence>
<dbReference type="InterPro" id="IPR027831">
    <property type="entry name" value="DUF4485"/>
</dbReference>
<dbReference type="EMBL" id="JASPKY010000698">
    <property type="protein sequence ID" value="KAK9686547.1"/>
    <property type="molecule type" value="Genomic_DNA"/>
</dbReference>
<accession>A0AAW1IB83</accession>
<evidence type="ECO:0000259" key="1">
    <source>
        <dbReference type="Pfam" id="PF14846"/>
    </source>
</evidence>
<protein>
    <recommendedName>
        <fullName evidence="1">DUF4485 domain-containing protein</fullName>
    </recommendedName>
</protein>
<feature type="domain" description="DUF4485" evidence="1">
    <location>
        <begin position="163"/>
        <end position="246"/>
    </location>
</feature>
<evidence type="ECO:0000313" key="3">
    <source>
        <dbReference type="Proteomes" id="UP001458880"/>
    </source>
</evidence>
<feature type="domain" description="DUF4485" evidence="1">
    <location>
        <begin position="29"/>
        <end position="111"/>
    </location>
</feature>
<proteinExistence type="predicted"/>
<keyword evidence="3" id="KW-1185">Reference proteome</keyword>
<dbReference type="Proteomes" id="UP001458880">
    <property type="component" value="Unassembled WGS sequence"/>
</dbReference>
<comment type="caution">
    <text evidence="2">The sequence shown here is derived from an EMBL/GenBank/DDBJ whole genome shotgun (WGS) entry which is preliminary data.</text>
</comment>
<reference evidence="2 3" key="1">
    <citation type="journal article" date="2024" name="BMC Genomics">
        <title>De novo assembly and annotation of Popillia japonica's genome with initial clues to its potential as an invasive pest.</title>
        <authorList>
            <person name="Cucini C."/>
            <person name="Boschi S."/>
            <person name="Funari R."/>
            <person name="Cardaioli E."/>
            <person name="Iannotti N."/>
            <person name="Marturano G."/>
            <person name="Paoli F."/>
            <person name="Bruttini M."/>
            <person name="Carapelli A."/>
            <person name="Frati F."/>
            <person name="Nardi F."/>
        </authorList>
    </citation>
    <scope>NUCLEOTIDE SEQUENCE [LARGE SCALE GENOMIC DNA]</scope>
    <source>
        <strain evidence="2">DMR45628</strain>
    </source>
</reference>
<gene>
    <name evidence="2" type="ORF">QE152_g37100</name>
</gene>
<dbReference type="Pfam" id="PF14846">
    <property type="entry name" value="DUF4485"/>
    <property type="match status" value="2"/>
</dbReference>